<accession>A0A7X2NPB7</accession>
<evidence type="ECO:0000313" key="2">
    <source>
        <dbReference type="EMBL" id="MSS38504.1"/>
    </source>
</evidence>
<feature type="transmembrane region" description="Helical" evidence="1">
    <location>
        <begin position="129"/>
        <end position="154"/>
    </location>
</feature>
<name>A0A7X2NPB7_9CLOT</name>
<feature type="transmembrane region" description="Helical" evidence="1">
    <location>
        <begin position="12"/>
        <end position="34"/>
    </location>
</feature>
<keyword evidence="1" id="KW-1133">Transmembrane helix</keyword>
<keyword evidence="3" id="KW-1185">Reference proteome</keyword>
<sequence length="179" mass="20411">MYSDYLETEAEFKYKAVCILLAIIFFINSGVSIWEICQISRLQIQQNKIEVIQYNYENSTENTKDYIVGLMDELEEIKNESFNMIVGVVVSALAGTFTTALTLIPMNLLKGIFKSVYSTQYYSNTTEKIIAIETFLVGISFISEICAVVSNVCVYQDLFKLYEKVLFSLNSVLLTMPLF</sequence>
<feature type="transmembrane region" description="Helical" evidence="1">
    <location>
        <begin position="84"/>
        <end position="109"/>
    </location>
</feature>
<protein>
    <submittedName>
        <fullName evidence="2">Uncharacterized protein</fullName>
    </submittedName>
</protein>
<dbReference type="EMBL" id="VUMD01000027">
    <property type="protein sequence ID" value="MSS38504.1"/>
    <property type="molecule type" value="Genomic_DNA"/>
</dbReference>
<dbReference type="Proteomes" id="UP000429958">
    <property type="component" value="Unassembled WGS sequence"/>
</dbReference>
<organism evidence="2 3">
    <name type="scientific">Clostridium porci</name>
    <dbReference type="NCBI Taxonomy" id="2605778"/>
    <lineage>
        <taxon>Bacteria</taxon>
        <taxon>Bacillati</taxon>
        <taxon>Bacillota</taxon>
        <taxon>Clostridia</taxon>
        <taxon>Eubacteriales</taxon>
        <taxon>Clostridiaceae</taxon>
        <taxon>Clostridium</taxon>
    </lineage>
</organism>
<gene>
    <name evidence="2" type="ORF">FYJ39_18805</name>
</gene>
<comment type="caution">
    <text evidence="2">The sequence shown here is derived from an EMBL/GenBank/DDBJ whole genome shotgun (WGS) entry which is preliminary data.</text>
</comment>
<keyword evidence="1" id="KW-0812">Transmembrane</keyword>
<reference evidence="2 3" key="1">
    <citation type="submission" date="2019-08" db="EMBL/GenBank/DDBJ databases">
        <title>In-depth cultivation of the pig gut microbiome towards novel bacterial diversity and tailored functional studies.</title>
        <authorList>
            <person name="Wylensek D."/>
            <person name="Hitch T.C.A."/>
            <person name="Clavel T."/>
        </authorList>
    </citation>
    <scope>NUCLEOTIDE SEQUENCE [LARGE SCALE GENOMIC DNA]</scope>
    <source>
        <strain evidence="2 3">WCA-389-WT-23D1</strain>
    </source>
</reference>
<dbReference type="RefSeq" id="WP_154473908.1">
    <property type="nucleotide sequence ID" value="NZ_VUMD01000027.1"/>
</dbReference>
<proteinExistence type="predicted"/>
<evidence type="ECO:0000256" key="1">
    <source>
        <dbReference type="SAM" id="Phobius"/>
    </source>
</evidence>
<keyword evidence="1" id="KW-0472">Membrane</keyword>
<evidence type="ECO:0000313" key="3">
    <source>
        <dbReference type="Proteomes" id="UP000429958"/>
    </source>
</evidence>
<dbReference type="AlphaFoldDB" id="A0A7X2NPB7"/>